<evidence type="ECO:0000256" key="5">
    <source>
        <dbReference type="ARBA" id="ARBA00022617"/>
    </source>
</evidence>
<keyword evidence="5 13" id="KW-0349">Heme</keyword>
<dbReference type="InterPro" id="IPR002401">
    <property type="entry name" value="Cyt_P450_E_grp-I"/>
</dbReference>
<evidence type="ECO:0000256" key="6">
    <source>
        <dbReference type="ARBA" id="ARBA00022723"/>
    </source>
</evidence>
<dbReference type="GO" id="GO:0016705">
    <property type="term" value="F:oxidoreductase activity, acting on paired donors, with incorporation or reduction of molecular oxygen"/>
    <property type="evidence" value="ECO:0007669"/>
    <property type="project" value="InterPro"/>
</dbReference>
<keyword evidence="10 13" id="KW-0408">Iron</keyword>
<dbReference type="CDD" id="cd11056">
    <property type="entry name" value="CYP6-like"/>
    <property type="match status" value="1"/>
</dbReference>
<keyword evidence="7" id="KW-0256">Endoplasmic reticulum</keyword>
<evidence type="ECO:0000256" key="12">
    <source>
        <dbReference type="ARBA" id="ARBA00023136"/>
    </source>
</evidence>
<dbReference type="EMBL" id="EU450763">
    <property type="protein sequence ID" value="ACA42438.1"/>
    <property type="molecule type" value="mRNA"/>
</dbReference>
<keyword evidence="8" id="KW-0492">Microsome</keyword>
<comment type="cofactor">
    <cofactor evidence="1 13">
        <name>heme</name>
        <dbReference type="ChEBI" id="CHEBI:30413"/>
    </cofactor>
</comment>
<feature type="binding site" description="axial binding residue" evidence="13">
    <location>
        <position position="454"/>
    </location>
    <ligand>
        <name>heme</name>
        <dbReference type="ChEBI" id="CHEBI:30413"/>
    </ligand>
    <ligandPart>
        <name>Fe</name>
        <dbReference type="ChEBI" id="CHEBI:18248"/>
    </ligandPart>
</feature>
<dbReference type="VEuPathDB" id="VectorBase:AFUN015714"/>
<comment type="similarity">
    <text evidence="4 14">Belongs to the cytochrome P450 family.</text>
</comment>
<dbReference type="InterPro" id="IPR036396">
    <property type="entry name" value="Cyt_P450_sf"/>
</dbReference>
<dbReference type="VEuPathDB" id="VectorBase:AFUN2_009636"/>
<evidence type="ECO:0000256" key="11">
    <source>
        <dbReference type="ARBA" id="ARBA00023033"/>
    </source>
</evidence>
<dbReference type="FunFam" id="1.10.630.10:FF:000042">
    <property type="entry name" value="Cytochrome P450"/>
    <property type="match status" value="1"/>
</dbReference>
<dbReference type="PRINTS" id="PR00463">
    <property type="entry name" value="EP450I"/>
</dbReference>
<dbReference type="InterPro" id="IPR017972">
    <property type="entry name" value="Cyt_P450_CS"/>
</dbReference>
<organism evidence="15">
    <name type="scientific">Anopheles funestus</name>
    <name type="common">African malaria mosquito</name>
    <dbReference type="NCBI Taxonomy" id="62324"/>
    <lineage>
        <taxon>Eukaryota</taxon>
        <taxon>Metazoa</taxon>
        <taxon>Ecdysozoa</taxon>
        <taxon>Arthropoda</taxon>
        <taxon>Hexapoda</taxon>
        <taxon>Insecta</taxon>
        <taxon>Pterygota</taxon>
        <taxon>Neoptera</taxon>
        <taxon>Endopterygota</taxon>
        <taxon>Diptera</taxon>
        <taxon>Nematocera</taxon>
        <taxon>Culicoidea</taxon>
        <taxon>Culicidae</taxon>
        <taxon>Anophelinae</taxon>
        <taxon>Anopheles</taxon>
    </lineage>
</organism>
<dbReference type="PANTHER" id="PTHR24292:SF100">
    <property type="entry name" value="CYTOCHROME P450 6A16, ISOFORM B-RELATED"/>
    <property type="match status" value="1"/>
</dbReference>
<name>B1PM14_ANOFN</name>
<keyword evidence="11 14" id="KW-0503">Monooxygenase</keyword>
<dbReference type="InterPro" id="IPR001128">
    <property type="entry name" value="Cyt_P450"/>
</dbReference>
<dbReference type="Gene3D" id="1.10.630.10">
    <property type="entry name" value="Cytochrome P450"/>
    <property type="match status" value="1"/>
</dbReference>
<dbReference type="PANTHER" id="PTHR24292">
    <property type="entry name" value="CYTOCHROME P450"/>
    <property type="match status" value="1"/>
</dbReference>
<dbReference type="Pfam" id="PF00067">
    <property type="entry name" value="p450"/>
    <property type="match status" value="1"/>
</dbReference>
<evidence type="ECO:0000256" key="7">
    <source>
        <dbReference type="ARBA" id="ARBA00022824"/>
    </source>
</evidence>
<evidence type="ECO:0000256" key="4">
    <source>
        <dbReference type="ARBA" id="ARBA00010617"/>
    </source>
</evidence>
<dbReference type="AlphaFoldDB" id="B1PM14"/>
<evidence type="ECO:0000313" key="15">
    <source>
        <dbReference type="EMBL" id="ACA42438.1"/>
    </source>
</evidence>
<accession>B1PM14</accession>
<dbReference type="InterPro" id="IPR050476">
    <property type="entry name" value="Insect_CytP450_Detox"/>
</dbReference>
<reference evidence="15" key="1">
    <citation type="journal article" date="2010" name="Genet. Mol. Res.">
        <title>Sequence characterization of cytochrome P450 CYP6P9 in pyrethroid resistant and susceptible Anopheles funestus (Diptera: Culicidae).</title>
        <authorList>
            <person name="Matambo T.S."/>
            <person name="Paine M.J."/>
            <person name="Coetzee M."/>
            <person name="Koekemoer L.L."/>
        </authorList>
    </citation>
    <scope>NUCLEOTIDE SEQUENCE</scope>
</reference>
<evidence type="ECO:0000256" key="1">
    <source>
        <dbReference type="ARBA" id="ARBA00001971"/>
    </source>
</evidence>
<keyword evidence="12" id="KW-0472">Membrane</keyword>
<comment type="subcellular location">
    <subcellularLocation>
        <location evidence="3">Endoplasmic reticulum membrane</location>
        <topology evidence="3">Peripheral membrane protein</topology>
    </subcellularLocation>
    <subcellularLocation>
        <location evidence="2">Microsome membrane</location>
        <topology evidence="2">Peripheral membrane protein</topology>
    </subcellularLocation>
</comment>
<keyword evidence="6 13" id="KW-0479">Metal-binding</keyword>
<evidence type="ECO:0000256" key="10">
    <source>
        <dbReference type="ARBA" id="ARBA00023004"/>
    </source>
</evidence>
<dbReference type="GO" id="GO:0005506">
    <property type="term" value="F:iron ion binding"/>
    <property type="evidence" value="ECO:0007669"/>
    <property type="project" value="InterPro"/>
</dbReference>
<evidence type="ECO:0000256" key="8">
    <source>
        <dbReference type="ARBA" id="ARBA00022848"/>
    </source>
</evidence>
<dbReference type="GO" id="GO:0020037">
    <property type="term" value="F:heme binding"/>
    <property type="evidence" value="ECO:0007669"/>
    <property type="project" value="InterPro"/>
</dbReference>
<evidence type="ECO:0000256" key="2">
    <source>
        <dbReference type="ARBA" id="ARBA00004174"/>
    </source>
</evidence>
<protein>
    <submittedName>
        <fullName evidence="15">CYP6P9</fullName>
    </submittedName>
</protein>
<dbReference type="SUPFAM" id="SSF48264">
    <property type="entry name" value="Cytochrome P450"/>
    <property type="match status" value="1"/>
</dbReference>
<keyword evidence="9 14" id="KW-0560">Oxidoreductase</keyword>
<dbReference type="PROSITE" id="PS00086">
    <property type="entry name" value="CYTOCHROME_P450"/>
    <property type="match status" value="1"/>
</dbReference>
<evidence type="ECO:0000256" key="3">
    <source>
        <dbReference type="ARBA" id="ARBA00004406"/>
    </source>
</evidence>
<sequence>MELINAVLAAFIFEVSAVYLFIRNKHNYWKDDGFPYAPNPHFLFGHAKGQAQTRHAADIHLELYKKFKQRRERYVGVSQFMIPSLLVIDPELVKTILVKDFNVFHDHGVFNNARDDPLSAHLFALEGNPWRLLRQKLTPTFTSGRMKQMFGTLWDVALELDKYMEENYRQPDIEMKDVLGRFTTDVIGTCAFGIECNTLKTPDSEFRKYGNKAFEFNLMIILKTFLASAYPSLVRKPRMKITFDDVEQFFLKIVKETVEYRESNNIKRNDFMNLLLQIKNKGKLDDSDDGSVGKGEVGMTQRELAAQAFIFFLAGFETSSTTQSFCLYELAKNPDIQERLRQEINQAIEENDGQVTYDVAINIQYLDNVINETLRKYPPVESLSRVPSVDYVIPGTKHVIPKRTLVQIPVHAIQHDPEHCPDPERFDPDRFSPEEVKKRHPFTFLPFGEGPRVCIGLRFGVMQTKVGLITLLRKFRFSPSARTPDCVKFDPKMIILSPIAGNYLKVEKL</sequence>
<evidence type="ECO:0000256" key="13">
    <source>
        <dbReference type="PIRSR" id="PIRSR602401-1"/>
    </source>
</evidence>
<evidence type="ECO:0000256" key="14">
    <source>
        <dbReference type="RuleBase" id="RU000461"/>
    </source>
</evidence>
<proteinExistence type="evidence at transcript level"/>
<dbReference type="GO" id="GO:0005789">
    <property type="term" value="C:endoplasmic reticulum membrane"/>
    <property type="evidence" value="ECO:0007669"/>
    <property type="project" value="UniProtKB-SubCell"/>
</dbReference>
<dbReference type="PRINTS" id="PR00385">
    <property type="entry name" value="P450"/>
</dbReference>
<dbReference type="GO" id="GO:0004497">
    <property type="term" value="F:monooxygenase activity"/>
    <property type="evidence" value="ECO:0007669"/>
    <property type="project" value="UniProtKB-KW"/>
</dbReference>
<evidence type="ECO:0000256" key="9">
    <source>
        <dbReference type="ARBA" id="ARBA00023002"/>
    </source>
</evidence>